<feature type="region of interest" description="Disordered" evidence="1">
    <location>
        <begin position="241"/>
        <end position="537"/>
    </location>
</feature>
<name>A0A812JMU0_9DINO</name>
<dbReference type="AlphaFoldDB" id="A0A812JMU0"/>
<feature type="compositionally biased region" description="Polar residues" evidence="1">
    <location>
        <begin position="259"/>
        <end position="270"/>
    </location>
</feature>
<comment type="caution">
    <text evidence="2">The sequence shown here is derived from an EMBL/GenBank/DDBJ whole genome shotgun (WGS) entry which is preliminary data.</text>
</comment>
<dbReference type="OrthoDB" id="438644at2759"/>
<dbReference type="EMBL" id="CAJNJA010006189">
    <property type="protein sequence ID" value="CAE7207036.1"/>
    <property type="molecule type" value="Genomic_DNA"/>
</dbReference>
<evidence type="ECO:0000313" key="2">
    <source>
        <dbReference type="EMBL" id="CAE7207036.1"/>
    </source>
</evidence>
<feature type="compositionally biased region" description="Low complexity" evidence="1">
    <location>
        <begin position="319"/>
        <end position="340"/>
    </location>
</feature>
<reference evidence="2" key="1">
    <citation type="submission" date="2021-02" db="EMBL/GenBank/DDBJ databases">
        <authorList>
            <person name="Dougan E. K."/>
            <person name="Rhodes N."/>
            <person name="Thang M."/>
            <person name="Chan C."/>
        </authorList>
    </citation>
    <scope>NUCLEOTIDE SEQUENCE</scope>
</reference>
<gene>
    <name evidence="2" type="ORF">SNEC2469_LOCUS1844</name>
</gene>
<protein>
    <submittedName>
        <fullName evidence="2">Uncharacterized protein</fullName>
    </submittedName>
</protein>
<keyword evidence="3" id="KW-1185">Reference proteome</keyword>
<feature type="compositionally biased region" description="Low complexity" evidence="1">
    <location>
        <begin position="88"/>
        <end position="113"/>
    </location>
</feature>
<dbReference type="Proteomes" id="UP000601435">
    <property type="component" value="Unassembled WGS sequence"/>
</dbReference>
<feature type="compositionally biased region" description="Acidic residues" evidence="1">
    <location>
        <begin position="424"/>
        <end position="453"/>
    </location>
</feature>
<feature type="region of interest" description="Disordered" evidence="1">
    <location>
        <begin position="1"/>
        <end position="60"/>
    </location>
</feature>
<accession>A0A812JMU0</accession>
<feature type="compositionally biased region" description="Basic residues" evidence="1">
    <location>
        <begin position="458"/>
        <end position="516"/>
    </location>
</feature>
<feature type="region of interest" description="Disordered" evidence="1">
    <location>
        <begin position="72"/>
        <end position="140"/>
    </location>
</feature>
<feature type="compositionally biased region" description="Acidic residues" evidence="1">
    <location>
        <begin position="400"/>
        <end position="417"/>
    </location>
</feature>
<proteinExistence type="predicted"/>
<evidence type="ECO:0000256" key="1">
    <source>
        <dbReference type="SAM" id="MobiDB-lite"/>
    </source>
</evidence>
<evidence type="ECO:0000313" key="3">
    <source>
        <dbReference type="Proteomes" id="UP000601435"/>
    </source>
</evidence>
<feature type="compositionally biased region" description="Acidic residues" evidence="1">
    <location>
        <begin position="17"/>
        <end position="40"/>
    </location>
</feature>
<sequence>MEAAGIPVPAASTAGSESEDDGVEGEEEEELESDPLVDETMEPKPEAEAPPPLTDLTASVVSAPAAVDAGELVAIARPTKKPKKAPTETKATPETPTETAVAPTVEVPTTAPTETREAPSKTGEPPSAKKKKPKTPTMLRLKHILEEEASRKRKKDVAPSSREEAGVRFEIVQPTLAGHVHVVVRLDDGLYECQACGLMGDLATVQSVQCDGRRQAKMKELEKIRELTLALQEMKRQRLYEREAAKASAPIDPKPSNPKPSNVCTDNLDTQVWMEDSQPPWEPVSETKPSKPKVSAATKPEICAEPESAATATRPEITTTGAKPESAAAATAPEITTTGANAESVAVATQVASKGKPPRDTKSKQAICAVPSLPEKPSCMKAIPASLCPNDQKHKKKEEVVEEEEDDEAKAEGDGLDGDALTDAPDDEPEDFEYEDDDDEEGEAESQGEQEEEEHMKVMRRPAAKAKAKAKAKARGGRPKSKAAPKKKAGKASPKKAPAKGKPRASPKKAPAKSKRKNEDEDAANSKALKSRKSVAYHKARTEALAAGMSVEEASDIAKE</sequence>
<organism evidence="2 3">
    <name type="scientific">Symbiodinium necroappetens</name>
    <dbReference type="NCBI Taxonomy" id="1628268"/>
    <lineage>
        <taxon>Eukaryota</taxon>
        <taxon>Sar</taxon>
        <taxon>Alveolata</taxon>
        <taxon>Dinophyceae</taxon>
        <taxon>Suessiales</taxon>
        <taxon>Symbiodiniaceae</taxon>
        <taxon>Symbiodinium</taxon>
    </lineage>
</organism>
<feature type="non-terminal residue" evidence="2">
    <location>
        <position position="1"/>
    </location>
</feature>